<evidence type="ECO:0000313" key="4">
    <source>
        <dbReference type="EMBL" id="GAA0037153.1"/>
    </source>
</evidence>
<evidence type="ECO:0000256" key="1">
    <source>
        <dbReference type="ARBA" id="ARBA00007274"/>
    </source>
</evidence>
<dbReference type="PROSITE" id="PS00101">
    <property type="entry name" value="HEXAPEP_TRANSFERASES"/>
    <property type="match status" value="1"/>
</dbReference>
<evidence type="ECO:0000313" key="5">
    <source>
        <dbReference type="Proteomes" id="UP001498238"/>
    </source>
</evidence>
<accession>A0ABN0SSK5</accession>
<reference evidence="4 5" key="1">
    <citation type="submission" date="2024-01" db="EMBL/GenBank/DDBJ databases">
        <title>Characterization of antibiotic resistant novel bacterial strains and their environmental applications.</title>
        <authorList>
            <person name="Manzoor S."/>
            <person name="Abbas S."/>
            <person name="Arshad M."/>
            <person name="Ahmed I."/>
        </authorList>
    </citation>
    <scope>NUCLEOTIDE SEQUENCE [LARGE SCALE GENOMIC DNA]</scope>
    <source>
        <strain evidence="4 5">NCCP-602</strain>
    </source>
</reference>
<comment type="caution">
    <text evidence="4">The sequence shown here is derived from an EMBL/GenBank/DDBJ whole genome shotgun (WGS) entry which is preliminary data.</text>
</comment>
<name>A0ABN0SSK5_9MICO</name>
<dbReference type="RefSeq" id="WP_167559899.1">
    <property type="nucleotide sequence ID" value="NZ_BAAAAF010000017.1"/>
</dbReference>
<proteinExistence type="inferred from homology"/>
<dbReference type="InterPro" id="IPR011004">
    <property type="entry name" value="Trimer_LpxA-like_sf"/>
</dbReference>
<keyword evidence="2" id="KW-0808">Transferase</keyword>
<keyword evidence="3" id="KW-0677">Repeat</keyword>
<protein>
    <submittedName>
        <fullName evidence="4">Sugar O-acetyltransferase</fullName>
    </submittedName>
</protein>
<dbReference type="Gene3D" id="2.160.10.10">
    <property type="entry name" value="Hexapeptide repeat proteins"/>
    <property type="match status" value="1"/>
</dbReference>
<dbReference type="Proteomes" id="UP001498238">
    <property type="component" value="Unassembled WGS sequence"/>
</dbReference>
<sequence length="213" mass="22122">MSETVTSSNGDSEPGGGDIADIDALITALDAGETIVSGSPLHRAMHSASQEALRSTAELNTGYRSPEEVRMLLSTLTARPVPASVTVFPPFSADFGRNIRLGERVFINSGARFQDQGGITIGDDALIGHNAVLATLNHDLDPSRRADMRPAPIVIGRGVWIGANVTVLPGVTIGDDAVVAAAAVVTRDVPAGAVVVGAPARVVRSVYERDDSD</sequence>
<dbReference type="Pfam" id="PF14602">
    <property type="entry name" value="Hexapep_2"/>
    <property type="match status" value="1"/>
</dbReference>
<comment type="similarity">
    <text evidence="1">Belongs to the transferase hexapeptide repeat family.</text>
</comment>
<dbReference type="SUPFAM" id="SSF51161">
    <property type="entry name" value="Trimeric LpxA-like enzymes"/>
    <property type="match status" value="1"/>
</dbReference>
<dbReference type="PANTHER" id="PTHR23416">
    <property type="entry name" value="SIALIC ACID SYNTHASE-RELATED"/>
    <property type="match status" value="1"/>
</dbReference>
<dbReference type="PANTHER" id="PTHR23416:SF23">
    <property type="entry name" value="ACETYLTRANSFERASE C18B11.09C-RELATED"/>
    <property type="match status" value="1"/>
</dbReference>
<gene>
    <name evidence="4" type="ORF">NCCP602_31150</name>
</gene>
<evidence type="ECO:0000256" key="3">
    <source>
        <dbReference type="ARBA" id="ARBA00022737"/>
    </source>
</evidence>
<dbReference type="EMBL" id="BAAAAF010000017">
    <property type="protein sequence ID" value="GAA0037153.1"/>
    <property type="molecule type" value="Genomic_DNA"/>
</dbReference>
<keyword evidence="5" id="KW-1185">Reference proteome</keyword>
<dbReference type="Pfam" id="PF00132">
    <property type="entry name" value="Hexapep"/>
    <property type="match status" value="1"/>
</dbReference>
<dbReference type="InterPro" id="IPR051159">
    <property type="entry name" value="Hexapeptide_acetyltransf"/>
</dbReference>
<evidence type="ECO:0000256" key="2">
    <source>
        <dbReference type="ARBA" id="ARBA00022679"/>
    </source>
</evidence>
<dbReference type="InterPro" id="IPR018357">
    <property type="entry name" value="Hexapep_transf_CS"/>
</dbReference>
<dbReference type="InterPro" id="IPR001451">
    <property type="entry name" value="Hexapep"/>
</dbReference>
<organism evidence="4 5">
    <name type="scientific">Brevibacterium metallidurans</name>
    <dbReference type="NCBI Taxonomy" id="1482676"/>
    <lineage>
        <taxon>Bacteria</taxon>
        <taxon>Bacillati</taxon>
        <taxon>Actinomycetota</taxon>
        <taxon>Actinomycetes</taxon>
        <taxon>Micrococcales</taxon>
        <taxon>Brevibacteriaceae</taxon>
        <taxon>Brevibacterium</taxon>
    </lineage>
</organism>